<proteinExistence type="predicted"/>
<gene>
    <name evidence="2" type="ORF">KUF71_003524</name>
</gene>
<comment type="caution">
    <text evidence="2">The sequence shown here is derived from an EMBL/GenBank/DDBJ whole genome shotgun (WGS) entry which is preliminary data.</text>
</comment>
<sequence>MGVSLEVWRARIGSFNKAGATSSSLALLHRSLASTGGTCVLSLALIDVLLLIGCIEINPGPDQPYIATCSLCRTTFHSANTYADHQSLHLTNDKNFKFPCPFCEDHFFGSVSGFLNHHYRFHFKTSRLDSAPAAPAADLFSDVLLDPDYRCSTPTCQMKCRTLKELRKHTETHIKSGFVMNCPFRQACPNNVFSKVSTFRSHCSQYHKNVATHERDIITYQVNESGSVGFSDDVEDQVELSSDSGESDDECDDNNENFFDCQTHKTQSDKASHDDVYPENSVRHHVGKFYLWLEGVLLIPATKVQLISEEIAQLCEMSHHRIKVNLKEQLMKEGIQASRAENLIDTALKRDVIWATHHKGQDVVNMCTDHMRKQFYQQRCAYLESKEISLGCNDAGKKKFAHYIPVQNTLQKMFNDPSVQQQIDASFARVSTPGIYIDYTDGSPFKKHPVSGYMNTIQLTFFQDAFEFYPLSPTAGNYKCVGFYFVLGNFHPNVRSKVDAIQLALIVKENYLKFFGQENVMKVLINEMTHLSHNGIKYKGETLPVIFNNMCGDNLGQHFIGGYLESFRSEHFCRFCEVSKRMFEKNATSVMPFRTRDEYNKIVSELQAEDNVLYQKKGIKQASVLNKIPFYHVCNGQLPCASHDILEGFGKKDFALFLRCFIQVKQWVS</sequence>
<accession>A0AAE1HX56</accession>
<organism evidence="2 3">
    <name type="scientific">Frankliniella fusca</name>
    <dbReference type="NCBI Taxonomy" id="407009"/>
    <lineage>
        <taxon>Eukaryota</taxon>
        <taxon>Metazoa</taxon>
        <taxon>Ecdysozoa</taxon>
        <taxon>Arthropoda</taxon>
        <taxon>Hexapoda</taxon>
        <taxon>Insecta</taxon>
        <taxon>Pterygota</taxon>
        <taxon>Neoptera</taxon>
        <taxon>Paraneoptera</taxon>
        <taxon>Thysanoptera</taxon>
        <taxon>Terebrantia</taxon>
        <taxon>Thripoidea</taxon>
        <taxon>Thripidae</taxon>
        <taxon>Frankliniella</taxon>
    </lineage>
</organism>
<feature type="domain" description="C2H2-type" evidence="1">
    <location>
        <begin position="151"/>
        <end position="173"/>
    </location>
</feature>
<name>A0AAE1HX56_9NEOP</name>
<protein>
    <submittedName>
        <fullName evidence="2">Serendipity locus protein beta</fullName>
    </submittedName>
</protein>
<dbReference type="Proteomes" id="UP001219518">
    <property type="component" value="Unassembled WGS sequence"/>
</dbReference>
<dbReference type="InterPro" id="IPR013087">
    <property type="entry name" value="Znf_C2H2_type"/>
</dbReference>
<evidence type="ECO:0000259" key="1">
    <source>
        <dbReference type="PROSITE" id="PS00028"/>
    </source>
</evidence>
<evidence type="ECO:0000313" key="2">
    <source>
        <dbReference type="EMBL" id="KAK3929517.1"/>
    </source>
</evidence>
<reference evidence="2" key="2">
    <citation type="journal article" date="2023" name="BMC Genomics">
        <title>Pest status, molecular evolution, and epigenetic factors derived from the genome assembly of Frankliniella fusca, a thysanopteran phytovirus vector.</title>
        <authorList>
            <person name="Catto M.A."/>
            <person name="Labadie P.E."/>
            <person name="Jacobson A.L."/>
            <person name="Kennedy G.G."/>
            <person name="Srinivasan R."/>
            <person name="Hunt B.G."/>
        </authorList>
    </citation>
    <scope>NUCLEOTIDE SEQUENCE</scope>
    <source>
        <strain evidence="2">PL_HMW_Pooled</strain>
    </source>
</reference>
<reference evidence="2" key="1">
    <citation type="submission" date="2021-07" db="EMBL/GenBank/DDBJ databases">
        <authorList>
            <person name="Catto M.A."/>
            <person name="Jacobson A."/>
            <person name="Kennedy G."/>
            <person name="Labadie P."/>
            <person name="Hunt B.G."/>
            <person name="Srinivasan R."/>
        </authorList>
    </citation>
    <scope>NUCLEOTIDE SEQUENCE</scope>
    <source>
        <strain evidence="2">PL_HMW_Pooled</strain>
        <tissue evidence="2">Head</tissue>
    </source>
</reference>
<evidence type="ECO:0000313" key="3">
    <source>
        <dbReference type="Proteomes" id="UP001219518"/>
    </source>
</evidence>
<keyword evidence="3" id="KW-1185">Reference proteome</keyword>
<dbReference type="PROSITE" id="PS00028">
    <property type="entry name" value="ZINC_FINGER_C2H2_1"/>
    <property type="match status" value="2"/>
</dbReference>
<feature type="domain" description="C2H2-type" evidence="1">
    <location>
        <begin position="69"/>
        <end position="89"/>
    </location>
</feature>
<dbReference type="AlphaFoldDB" id="A0AAE1HX56"/>
<dbReference type="EMBL" id="JAHWGI010001401">
    <property type="protein sequence ID" value="KAK3929517.1"/>
    <property type="molecule type" value="Genomic_DNA"/>
</dbReference>
<dbReference type="SMART" id="SM00355">
    <property type="entry name" value="ZnF_C2H2"/>
    <property type="match status" value="3"/>
</dbReference>